<comment type="caution">
    <text evidence="1">The sequence shown here is derived from an EMBL/GenBank/DDBJ whole genome shotgun (WGS) entry which is preliminary data.</text>
</comment>
<dbReference type="EMBL" id="CADCXN010000001">
    <property type="protein sequence ID" value="CAA9889267.1"/>
    <property type="molecule type" value="Genomic_DNA"/>
</dbReference>
<dbReference type="AlphaFoldDB" id="A0A8S0XQB7"/>
<proteinExistence type="predicted"/>
<evidence type="ECO:0000313" key="1">
    <source>
        <dbReference type="EMBL" id="CAA9889267.1"/>
    </source>
</evidence>
<reference evidence="1 2" key="1">
    <citation type="submission" date="2020-02" db="EMBL/GenBank/DDBJ databases">
        <authorList>
            <person name="Hogendoorn C."/>
        </authorList>
    </citation>
    <scope>NUCLEOTIDE SEQUENCE [LARGE SCALE GENOMIC DNA]</scope>
    <source>
        <strain evidence="1">METHB21</strain>
    </source>
</reference>
<sequence length="70" mass="7485">MCTRLIFSTQGAQANSDHLIGSLAITVAITALSESVRPARFLDKVLAIPRMGAPIFGLMGTPFTKYVQSC</sequence>
<gene>
    <name evidence="1" type="ORF">METHB2_10107</name>
</gene>
<accession>A0A8S0XQB7</accession>
<evidence type="ECO:0000313" key="2">
    <source>
        <dbReference type="Proteomes" id="UP000494216"/>
    </source>
</evidence>
<dbReference type="Proteomes" id="UP000494216">
    <property type="component" value="Unassembled WGS sequence"/>
</dbReference>
<keyword evidence="2" id="KW-1185">Reference proteome</keyword>
<organism evidence="1 2">
    <name type="scientific">Candidatus Methylobacter favarea</name>
    <dbReference type="NCBI Taxonomy" id="2707345"/>
    <lineage>
        <taxon>Bacteria</taxon>
        <taxon>Pseudomonadati</taxon>
        <taxon>Pseudomonadota</taxon>
        <taxon>Gammaproteobacteria</taxon>
        <taxon>Methylococcales</taxon>
        <taxon>Methylococcaceae</taxon>
        <taxon>Methylobacter</taxon>
    </lineage>
</organism>
<protein>
    <submittedName>
        <fullName evidence="1">Uncharacterized protein</fullName>
    </submittedName>
</protein>
<name>A0A8S0XQB7_9GAMM</name>